<dbReference type="RefSeq" id="WP_090397827.1">
    <property type="nucleotide sequence ID" value="NZ_FNEN01000005.1"/>
</dbReference>
<dbReference type="Proteomes" id="UP000198853">
    <property type="component" value="Unassembled WGS sequence"/>
</dbReference>
<evidence type="ECO:0000256" key="2">
    <source>
        <dbReference type="ARBA" id="ARBA00022723"/>
    </source>
</evidence>
<gene>
    <name evidence="6" type="ORF">SAMN04488123_105194</name>
</gene>
<evidence type="ECO:0000313" key="6">
    <source>
        <dbReference type="EMBL" id="SDI74968.1"/>
    </source>
</evidence>
<evidence type="ECO:0000313" key="7">
    <source>
        <dbReference type="Proteomes" id="UP000198853"/>
    </source>
</evidence>
<dbReference type="InterPro" id="IPR024052">
    <property type="entry name" value="Phosphopentomutase_DeoB_cap_sf"/>
</dbReference>
<keyword evidence="4" id="KW-0413">Isomerase</keyword>
<dbReference type="GO" id="GO:0043094">
    <property type="term" value="P:metabolic compound salvage"/>
    <property type="evidence" value="ECO:0007669"/>
    <property type="project" value="InterPro"/>
</dbReference>
<dbReference type="Gene3D" id="3.40.720.10">
    <property type="entry name" value="Alkaline Phosphatase, subunit A"/>
    <property type="match status" value="1"/>
</dbReference>
<protein>
    <submittedName>
        <fullName evidence="6">Phosphopentomutase</fullName>
    </submittedName>
</protein>
<accession>A0A1G8N477</accession>
<dbReference type="GO" id="GO:0008973">
    <property type="term" value="F:phosphopentomutase activity"/>
    <property type="evidence" value="ECO:0007669"/>
    <property type="project" value="InterPro"/>
</dbReference>
<keyword evidence="2" id="KW-0479">Metal-binding</keyword>
<name>A0A1G8N477_9BACI</name>
<comment type="similarity">
    <text evidence="1">Belongs to the phosphopentomutase family.</text>
</comment>
<dbReference type="GO" id="GO:0000287">
    <property type="term" value="F:magnesium ion binding"/>
    <property type="evidence" value="ECO:0007669"/>
    <property type="project" value="InterPro"/>
</dbReference>
<dbReference type="CDD" id="cd16009">
    <property type="entry name" value="PPM"/>
    <property type="match status" value="1"/>
</dbReference>
<dbReference type="NCBIfam" id="NF009049">
    <property type="entry name" value="PRK12383.1"/>
    <property type="match status" value="1"/>
</dbReference>
<dbReference type="PIRSF" id="PIRSF001491">
    <property type="entry name" value="Ppentomutase"/>
    <property type="match status" value="1"/>
</dbReference>
<dbReference type="PANTHER" id="PTHR21110">
    <property type="entry name" value="PHOSPHOPENTOMUTASE"/>
    <property type="match status" value="1"/>
</dbReference>
<dbReference type="OrthoDB" id="9769930at2"/>
<dbReference type="Pfam" id="PF01676">
    <property type="entry name" value="Metalloenzyme"/>
    <property type="match status" value="1"/>
</dbReference>
<evidence type="ECO:0000256" key="3">
    <source>
        <dbReference type="ARBA" id="ARBA00023211"/>
    </source>
</evidence>
<dbReference type="GO" id="GO:0009117">
    <property type="term" value="P:nucleotide metabolic process"/>
    <property type="evidence" value="ECO:0007669"/>
    <property type="project" value="InterPro"/>
</dbReference>
<dbReference type="EMBL" id="FNEN01000005">
    <property type="protein sequence ID" value="SDI74968.1"/>
    <property type="molecule type" value="Genomic_DNA"/>
</dbReference>
<sequence>MGKMILLVLDGFGIGAMEDCREYEPADCNANTYRHIREHCSDFQLPILENLGLSRVANGTGTANAAFGRSALAHHGADTYMGHQEIAGTIPKRPQKRLMKDIHDNLAQALLAEGYKIEYPWEDRPLLLVEDAIVVGDNLESSYGNIINLTADFKRIPFEKVKEVARIVRQNVDTSRVIAFGGPHTSIEDVLSVVKENNPGQWGVDTPRAQVYGEGYEVFHMGHGVQIERQFPMVAAQHDVPVYRIGKTADVLHGEGEEYPFVNTGDVLQKLEECYRQETKDAAFLVNVQETDLAGHAEDVEWYVALLQEVDAWLEEFIPQLEEDDVLLITADHGNDPTIGHSKHTREYTPLLVTGPKVRTADIGTRKTMADIGATFCDYFALPATESGDSFLWELYERES</sequence>
<dbReference type="PANTHER" id="PTHR21110:SF0">
    <property type="entry name" value="PHOSPHOPENTOMUTASE"/>
    <property type="match status" value="1"/>
</dbReference>
<evidence type="ECO:0000256" key="4">
    <source>
        <dbReference type="ARBA" id="ARBA00023235"/>
    </source>
</evidence>
<feature type="domain" description="Metalloenzyme" evidence="5">
    <location>
        <begin position="3"/>
        <end position="383"/>
    </location>
</feature>
<evidence type="ECO:0000259" key="5">
    <source>
        <dbReference type="Pfam" id="PF01676"/>
    </source>
</evidence>
<dbReference type="InterPro" id="IPR017850">
    <property type="entry name" value="Alkaline_phosphatase_core_sf"/>
</dbReference>
<evidence type="ECO:0000256" key="1">
    <source>
        <dbReference type="ARBA" id="ARBA00010373"/>
    </source>
</evidence>
<keyword evidence="3" id="KW-0464">Manganese</keyword>
<reference evidence="6 7" key="1">
    <citation type="submission" date="2016-10" db="EMBL/GenBank/DDBJ databases">
        <authorList>
            <person name="de Groot N.N."/>
        </authorList>
    </citation>
    <scope>NUCLEOTIDE SEQUENCE [LARGE SCALE GENOMIC DNA]</scope>
    <source>
        <strain evidence="6 7">DSM 21771</strain>
    </source>
</reference>
<dbReference type="Gene3D" id="3.30.70.1250">
    <property type="entry name" value="Phosphopentomutase"/>
    <property type="match status" value="1"/>
</dbReference>
<dbReference type="InterPro" id="IPR006124">
    <property type="entry name" value="Metalloenzyme"/>
</dbReference>
<proteinExistence type="inferred from homology"/>
<dbReference type="InterPro" id="IPR010045">
    <property type="entry name" value="DeoB"/>
</dbReference>
<dbReference type="GO" id="GO:0005829">
    <property type="term" value="C:cytosol"/>
    <property type="evidence" value="ECO:0007669"/>
    <property type="project" value="TreeGrafter"/>
</dbReference>
<keyword evidence="7" id="KW-1185">Reference proteome</keyword>
<dbReference type="SUPFAM" id="SSF53649">
    <property type="entry name" value="Alkaline phosphatase-like"/>
    <property type="match status" value="1"/>
</dbReference>
<organism evidence="6 7">
    <name type="scientific">Natribacillus halophilus</name>
    <dbReference type="NCBI Taxonomy" id="549003"/>
    <lineage>
        <taxon>Bacteria</taxon>
        <taxon>Bacillati</taxon>
        <taxon>Bacillota</taxon>
        <taxon>Bacilli</taxon>
        <taxon>Bacillales</taxon>
        <taxon>Bacillaceae</taxon>
        <taxon>Natribacillus</taxon>
    </lineage>
</organism>
<dbReference type="AlphaFoldDB" id="A0A1G8N477"/>